<evidence type="ECO:0000313" key="1">
    <source>
        <dbReference type="EMBL" id="SDA04123.1"/>
    </source>
</evidence>
<proteinExistence type="predicted"/>
<keyword evidence="2" id="KW-1185">Reference proteome</keyword>
<dbReference type="Proteomes" id="UP000249723">
    <property type="component" value="Unassembled WGS sequence"/>
</dbReference>
<dbReference type="AlphaFoldDB" id="A0A2X0LXH0"/>
<accession>A0A2X0LXH0</accession>
<gene>
    <name evidence="1" type="ORF">BZ3500_MVSOF-1268-A1-R1_C045G00139</name>
</gene>
<protein>
    <submittedName>
        <fullName evidence="1">BZ3500_MvSof-1268-A1-R1_C045g00139 protein</fullName>
    </submittedName>
</protein>
<sequence length="85" mass="9619">MLARRRLTRRDLVDLLSCLAEQFASALPPSACHHRLMCHRPSEHRPSMTPVVRNLHLVAPDRPAHQHSTMVDKFPLVSAVQHSPS</sequence>
<dbReference type="EMBL" id="FMWP01000146">
    <property type="protein sequence ID" value="SDA04123.1"/>
    <property type="molecule type" value="Genomic_DNA"/>
</dbReference>
<reference evidence="2" key="1">
    <citation type="submission" date="2016-10" db="EMBL/GenBank/DDBJ databases">
        <authorList>
            <person name="Jeantristanb JTB J.-T."/>
            <person name="Ricardo R."/>
        </authorList>
    </citation>
    <scope>NUCLEOTIDE SEQUENCE [LARGE SCALE GENOMIC DNA]</scope>
</reference>
<evidence type="ECO:0000313" key="2">
    <source>
        <dbReference type="Proteomes" id="UP000249723"/>
    </source>
</evidence>
<name>A0A2X0LXH0_9BASI</name>
<organism evidence="1 2">
    <name type="scientific">Microbotryum saponariae</name>
    <dbReference type="NCBI Taxonomy" id="289078"/>
    <lineage>
        <taxon>Eukaryota</taxon>
        <taxon>Fungi</taxon>
        <taxon>Dikarya</taxon>
        <taxon>Basidiomycota</taxon>
        <taxon>Pucciniomycotina</taxon>
        <taxon>Microbotryomycetes</taxon>
        <taxon>Microbotryales</taxon>
        <taxon>Microbotryaceae</taxon>
        <taxon>Microbotryum</taxon>
    </lineage>
</organism>